<accession>A0ABM1M5M9</accession>
<dbReference type="SUPFAM" id="SSF52058">
    <property type="entry name" value="L domain-like"/>
    <property type="match status" value="3"/>
</dbReference>
<dbReference type="PROSITE" id="PS51450">
    <property type="entry name" value="LRR"/>
    <property type="match status" value="7"/>
</dbReference>
<evidence type="ECO:0000256" key="1">
    <source>
        <dbReference type="ARBA" id="ARBA00022614"/>
    </source>
</evidence>
<evidence type="ECO:0000256" key="4">
    <source>
        <dbReference type="SAM" id="Phobius"/>
    </source>
</evidence>
<evidence type="ECO:0000256" key="5">
    <source>
        <dbReference type="SAM" id="SignalP"/>
    </source>
</evidence>
<dbReference type="SMART" id="SM00365">
    <property type="entry name" value="LRR_SD22"/>
    <property type="match status" value="12"/>
</dbReference>
<dbReference type="InterPro" id="IPR032675">
    <property type="entry name" value="LRR_dom_sf"/>
</dbReference>
<feature type="chain" id="PRO_5046570602" evidence="5">
    <location>
        <begin position="19"/>
        <end position="1461"/>
    </location>
</feature>
<keyword evidence="4" id="KW-0472">Membrane</keyword>
<evidence type="ECO:0000256" key="2">
    <source>
        <dbReference type="ARBA" id="ARBA00022737"/>
    </source>
</evidence>
<feature type="region of interest" description="Disordered" evidence="3">
    <location>
        <begin position="1345"/>
        <end position="1366"/>
    </location>
</feature>
<reference evidence="7" key="1">
    <citation type="submission" date="2025-08" db="UniProtKB">
        <authorList>
            <consortium name="RefSeq"/>
        </authorList>
    </citation>
    <scope>IDENTIFICATION</scope>
    <source>
        <tissue evidence="7">Whole Larva</tissue>
    </source>
</reference>
<keyword evidence="2" id="KW-0677">Repeat</keyword>
<dbReference type="Pfam" id="PF13855">
    <property type="entry name" value="LRR_8"/>
    <property type="match status" value="6"/>
</dbReference>
<keyword evidence="4" id="KW-1133">Transmembrane helix</keyword>
<name>A0ABM1M5M9_NICVS</name>
<keyword evidence="5" id="KW-0732">Signal</keyword>
<dbReference type="InterPro" id="IPR001611">
    <property type="entry name" value="Leu-rich_rpt"/>
</dbReference>
<protein>
    <submittedName>
        <fullName evidence="7">Chaoptin-like</fullName>
    </submittedName>
</protein>
<organism evidence="6 7">
    <name type="scientific">Nicrophorus vespilloides</name>
    <name type="common">Boreal carrion beetle</name>
    <dbReference type="NCBI Taxonomy" id="110193"/>
    <lineage>
        <taxon>Eukaryota</taxon>
        <taxon>Metazoa</taxon>
        <taxon>Ecdysozoa</taxon>
        <taxon>Arthropoda</taxon>
        <taxon>Hexapoda</taxon>
        <taxon>Insecta</taxon>
        <taxon>Pterygota</taxon>
        <taxon>Neoptera</taxon>
        <taxon>Endopterygota</taxon>
        <taxon>Coleoptera</taxon>
        <taxon>Polyphaga</taxon>
        <taxon>Staphyliniformia</taxon>
        <taxon>Silphidae</taxon>
        <taxon>Nicrophorinae</taxon>
        <taxon>Nicrophorus</taxon>
    </lineage>
</organism>
<dbReference type="SMART" id="SM00364">
    <property type="entry name" value="LRR_BAC"/>
    <property type="match status" value="11"/>
</dbReference>
<feature type="transmembrane region" description="Helical" evidence="4">
    <location>
        <begin position="1441"/>
        <end position="1459"/>
    </location>
</feature>
<dbReference type="SMART" id="SM00369">
    <property type="entry name" value="LRR_TYP"/>
    <property type="match status" value="26"/>
</dbReference>
<feature type="compositionally biased region" description="Low complexity" evidence="3">
    <location>
        <begin position="1202"/>
        <end position="1215"/>
    </location>
</feature>
<keyword evidence="6" id="KW-1185">Reference proteome</keyword>
<evidence type="ECO:0000313" key="6">
    <source>
        <dbReference type="Proteomes" id="UP000695000"/>
    </source>
</evidence>
<dbReference type="PANTHER" id="PTHR24366">
    <property type="entry name" value="IG(IMMUNOGLOBULIN) AND LRR(LEUCINE RICH REPEAT) DOMAINS"/>
    <property type="match status" value="1"/>
</dbReference>
<dbReference type="GeneID" id="108557744"/>
<feature type="signal peptide" evidence="5">
    <location>
        <begin position="1"/>
        <end position="18"/>
    </location>
</feature>
<evidence type="ECO:0000313" key="7">
    <source>
        <dbReference type="RefSeq" id="XP_017769879.1"/>
    </source>
</evidence>
<evidence type="ECO:0000256" key="3">
    <source>
        <dbReference type="SAM" id="MobiDB-lite"/>
    </source>
</evidence>
<keyword evidence="4" id="KW-0812">Transmembrane</keyword>
<dbReference type="SUPFAM" id="SSF52047">
    <property type="entry name" value="RNI-like"/>
    <property type="match status" value="1"/>
</dbReference>
<dbReference type="RefSeq" id="XP_017769879.1">
    <property type="nucleotide sequence ID" value="XM_017914390.1"/>
</dbReference>
<feature type="region of interest" description="Disordered" evidence="3">
    <location>
        <begin position="1189"/>
        <end position="1215"/>
    </location>
</feature>
<dbReference type="InterPro" id="IPR003591">
    <property type="entry name" value="Leu-rich_rpt_typical-subtyp"/>
</dbReference>
<dbReference type="Gene3D" id="3.80.10.10">
    <property type="entry name" value="Ribonuclease Inhibitor"/>
    <property type="match status" value="5"/>
</dbReference>
<dbReference type="PANTHER" id="PTHR24366:SF170">
    <property type="entry name" value="RE50361P"/>
    <property type="match status" value="1"/>
</dbReference>
<feature type="compositionally biased region" description="Polar residues" evidence="3">
    <location>
        <begin position="1189"/>
        <end position="1199"/>
    </location>
</feature>
<feature type="region of interest" description="Disordered" evidence="3">
    <location>
        <begin position="1023"/>
        <end position="1042"/>
    </location>
</feature>
<dbReference type="Proteomes" id="UP000695000">
    <property type="component" value="Unplaced"/>
</dbReference>
<proteinExistence type="predicted"/>
<gene>
    <name evidence="7" type="primary">LOC108557744</name>
</gene>
<keyword evidence="1" id="KW-0433">Leucine-rich repeat</keyword>
<dbReference type="PRINTS" id="PR00019">
    <property type="entry name" value="LEURICHRPT"/>
</dbReference>
<sequence>MMRVYILIVVLLLGFGSAQQTEGKACPQPELIVPCRCLLRDKEYQIWCSHSDFPRVLEGLKAVGKHIFRPIDELILENNNLPSLPGKAFLPLKVMRLMLRNNNLERVADGWLSGLETSLMELFVVEPELRGLPEESLRDLNVLEAITIQTNLMKRLPRFSSLPRLRHLQIESQSLLELSPRHFANLPQLERVHIGGSPRLQRLEAGLFQDLPRLRMLNVSGCGIEWMHLRSITRLSALTELVLVGNKIRDAGMVGRGARDLPQLEILRLDSNEIERLSEADFVDLPLLKKLYLSGNRIQELHRGSFHRVPNLRTLDLNFNQLRRVHPESFLQHSASGLEELWLMSNDLTHVAELRSLLDALPRLTFLDMSFNSLEAIPFGALRGHPTLEHLNLDYNKIRIIESDAFMAMPALRELRLKNNSLSSEQLDFPLWKLPSLKGLDLSGNFFTRLDSHLLTNVPSLRKLDLSGNELTSIDPEIFLLTPELESINLSQNSLPSVHPATFRHLAKLFELDLSHNSLPEFVAGLPKNIEYIHLERNLLTEVPQKFDLPALKMLDISSNAIQRITPESFRKLPQLRKLYLAKNALNQIDQSSFPGLSKLEVLDLRDNRISKLPPGTFKDCPILAELNLRDNRLEMLVPEIFRGCGNLKVLDVSRNQLTEILSGALDDTKKLEVMKAAHNSLINLPSDLYELKSLKILDLSNNRLRDMRNLNELKALVEIRLSKNFIQDLRYGAFDGLPNLQLLDLQDNEISAMETKAIGNMNVLNTVKLNNNRLREIPSGAFAELPRLQMVELQENELKLVSNVAFYKVPTVLMLNLSGNHLGSLEDCGLRGLRSLEMLDISRNEIITVEGRSLERMEWLVELRMDDNRICSVNGAETAFNEMPRLRVLSLRNNKMMTFPERAVQKLRGNLAVLDIDGNPLSCSCNILWLRVWMQEQSALGPKCRDGSLLRDIRLSRQECAEAKEEPDLMDVGCEEETSQIFSQQLEHWRNRTKIDNKNHLAPSPEESDYFYDEYVDEYPYNDTSSPTTTRKPSKRFPGGDTPVIYAATRNKTKNPEGPKGVIGSPSSSGFTFFGLPLPSLNNFLGNMRMDDGKPKKLVEAERKTAIVNKPLGFYKPKPEQTILGMSPPQHPEIHTGFVPLLPGSGGFTPMVVGPEELFSAKNFTAHIEKVNLTQQRSPSANVLQIDPNNYQQNSPPSFLTKRGPVVTTTTTTTPKTTTEIVKPTTEFDYSLETVEEEDDEQVVEPVIETTARIIELEQPKILTTTVKPPDLETSSQDGFGEIFKEIVENVSIPPEIPNLVVTTQQTNIENLVNTQTKATPLSALLIPGGQQPQFRPSGRPSITKVANPHASQQSSLEVGNVESDDEDDVVDFITPSAHNREAKNGILEERESRPAMEQPKVNEDDVNSWYFANYNRTNLEPYVGTGNWQQQNSSSPQQLPIITIPATMVILFIVMLINN</sequence>